<feature type="non-terminal residue" evidence="2">
    <location>
        <position position="1"/>
    </location>
</feature>
<proteinExistence type="predicted"/>
<gene>
    <name evidence="2" type="ORF">PEVE_00024414</name>
</gene>
<accession>A0ABN8SML0</accession>
<evidence type="ECO:0000313" key="2">
    <source>
        <dbReference type="EMBL" id="CAH3192713.1"/>
    </source>
</evidence>
<name>A0ABN8SML0_9CNID</name>
<sequence length="93" mass="11197">SETWNLTKQQTLKLRTMQRAHERIRQNITWRDHPRKNQSMRYHENNEQTQMRLDCSCGAKNRQPLDIPHYVLEAPGKLKEPGKTKEEMEGRLR</sequence>
<dbReference type="Proteomes" id="UP001159427">
    <property type="component" value="Unassembled WGS sequence"/>
</dbReference>
<reference evidence="2 3" key="1">
    <citation type="submission" date="2022-05" db="EMBL/GenBank/DDBJ databases">
        <authorList>
            <consortium name="Genoscope - CEA"/>
            <person name="William W."/>
        </authorList>
    </citation>
    <scope>NUCLEOTIDE SEQUENCE [LARGE SCALE GENOMIC DNA]</scope>
</reference>
<protein>
    <submittedName>
        <fullName evidence="2">Uncharacterized protein</fullName>
    </submittedName>
</protein>
<feature type="region of interest" description="Disordered" evidence="1">
    <location>
        <begin position="69"/>
        <end position="93"/>
    </location>
</feature>
<feature type="compositionally biased region" description="Basic and acidic residues" evidence="1">
    <location>
        <begin position="76"/>
        <end position="93"/>
    </location>
</feature>
<keyword evidence="3" id="KW-1185">Reference proteome</keyword>
<evidence type="ECO:0000256" key="1">
    <source>
        <dbReference type="SAM" id="MobiDB-lite"/>
    </source>
</evidence>
<comment type="caution">
    <text evidence="2">The sequence shown here is derived from an EMBL/GenBank/DDBJ whole genome shotgun (WGS) entry which is preliminary data.</text>
</comment>
<organism evidence="2 3">
    <name type="scientific">Porites evermanni</name>
    <dbReference type="NCBI Taxonomy" id="104178"/>
    <lineage>
        <taxon>Eukaryota</taxon>
        <taxon>Metazoa</taxon>
        <taxon>Cnidaria</taxon>
        <taxon>Anthozoa</taxon>
        <taxon>Hexacorallia</taxon>
        <taxon>Scleractinia</taxon>
        <taxon>Fungiina</taxon>
        <taxon>Poritidae</taxon>
        <taxon>Porites</taxon>
    </lineage>
</organism>
<dbReference type="EMBL" id="CALNXI010003267">
    <property type="protein sequence ID" value="CAH3192713.1"/>
    <property type="molecule type" value="Genomic_DNA"/>
</dbReference>
<evidence type="ECO:0000313" key="3">
    <source>
        <dbReference type="Proteomes" id="UP001159427"/>
    </source>
</evidence>